<evidence type="ECO:0000313" key="2">
    <source>
        <dbReference type="Proteomes" id="UP000008206"/>
    </source>
</evidence>
<dbReference type="InterPro" id="IPR011050">
    <property type="entry name" value="Pectin_lyase_fold/virulence"/>
</dbReference>
<name>E0UL24_GLOV7</name>
<dbReference type="InterPro" id="IPR006626">
    <property type="entry name" value="PbH1"/>
</dbReference>
<proteinExistence type="predicted"/>
<dbReference type="OrthoDB" id="3565729at2"/>
<protein>
    <submittedName>
        <fullName evidence="1">PA14 domain-containing protein</fullName>
    </submittedName>
</protein>
<dbReference type="Proteomes" id="UP000008206">
    <property type="component" value="Plasmid Cy782201"/>
</dbReference>
<sequence>MLALSSYQPPTFHIKSVQVQFVANSSSLPTAPTSTEPKIYYISQIGDDKNTGTSSNSPWKSLSKINSLDLNPGDQILLEGGYSYDANLKFTQEDAGTTTAPIIISSYGSGKAVINAGTGTGITVYNAAGYQISNLIIVGSGTSSNNGNGINFYNDLANNTKLDYINISNVDVSGFKDSGIKIGSWNKNSGYRNVTITNTITHDNGISGLMTYAELPNSHENVYVGYVQAYKNFGLRGVWIGSGSGIVLGGVNTGIIERSIAYDNGKFDNTGPGPVGIWTYDSNNILIQYNESYHNGTGGLLDGDGFDLDQNVSDSIMQYNYSHDNDGAGYLLCQGLDNYEHKNNTVRYNISENDGRKNDYGAIEVYGRIMNAEVYNNTIFVSPSTTGNPKAVRIENISAPTWDVQGLHLRNNIFQTTNGVKLVEVSSDQLNGAKDLLFQGNNYYSTGEAFNITWGNVTYNSLTNWQAATNQEILSSENVGLNVDPKLLNPGGGGIMGNTDNLASLNAYTLKPNSPLINRGLNLNLLFKINVGTRDFYGSTLPQGSGYDLGAYESVNPKN</sequence>
<dbReference type="SMART" id="SM00710">
    <property type="entry name" value="PbH1"/>
    <property type="match status" value="8"/>
</dbReference>
<evidence type="ECO:0000313" key="1">
    <source>
        <dbReference type="EMBL" id="ADN17654.1"/>
    </source>
</evidence>
<dbReference type="SUPFAM" id="SSF51126">
    <property type="entry name" value="Pectin lyase-like"/>
    <property type="match status" value="2"/>
</dbReference>
<gene>
    <name evidence="1" type="ordered locus">Cyan7822_5793</name>
</gene>
<geneLocation type="plasmid" evidence="1 2">
    <name>Cy782201</name>
</geneLocation>
<dbReference type="Gene3D" id="2.160.20.10">
    <property type="entry name" value="Single-stranded right-handed beta-helix, Pectin lyase-like"/>
    <property type="match status" value="1"/>
</dbReference>
<dbReference type="NCBIfam" id="NF041518">
    <property type="entry name" value="choice_anch_Q"/>
    <property type="match status" value="1"/>
</dbReference>
<dbReference type="InterPro" id="IPR012334">
    <property type="entry name" value="Pectin_lyas_fold"/>
</dbReference>
<organism evidence="1 2">
    <name type="scientific">Gloeothece verrucosa (strain PCC 7822)</name>
    <name type="common">Cyanothece sp. (strain PCC 7822)</name>
    <dbReference type="NCBI Taxonomy" id="497965"/>
    <lineage>
        <taxon>Bacteria</taxon>
        <taxon>Bacillati</taxon>
        <taxon>Cyanobacteriota</taxon>
        <taxon>Cyanophyceae</taxon>
        <taxon>Oscillatoriophycideae</taxon>
        <taxon>Chroococcales</taxon>
        <taxon>Aphanothecaceae</taxon>
        <taxon>Gloeothece</taxon>
        <taxon>Gloeothece verrucosa</taxon>
    </lineage>
</organism>
<dbReference type="RefSeq" id="WP_013334404.1">
    <property type="nucleotide sequence ID" value="NC_014533.1"/>
</dbReference>
<dbReference type="EMBL" id="CP002199">
    <property type="protein sequence ID" value="ADN17654.1"/>
    <property type="molecule type" value="Genomic_DNA"/>
</dbReference>
<dbReference type="KEGG" id="cyj:Cyan7822_5793"/>
<keyword evidence="2" id="KW-1185">Reference proteome</keyword>
<reference evidence="2" key="1">
    <citation type="journal article" date="2011" name="MBio">
        <title>Novel metabolic attributes of the genus Cyanothece, comprising a group of unicellular nitrogen-fixing Cyanobacteria.</title>
        <authorList>
            <person name="Bandyopadhyay A."/>
            <person name="Elvitigala T."/>
            <person name="Welsh E."/>
            <person name="Stockel J."/>
            <person name="Liberton M."/>
            <person name="Min H."/>
            <person name="Sherman L.A."/>
            <person name="Pakrasi H.B."/>
        </authorList>
    </citation>
    <scope>NUCLEOTIDE SEQUENCE [LARGE SCALE GENOMIC DNA]</scope>
    <source>
        <strain evidence="2">PCC 7822</strain>
        <plasmid evidence="2">Cy782201</plasmid>
    </source>
</reference>
<dbReference type="HOGENOM" id="CLU_026374_0_0_3"/>
<dbReference type="InterPro" id="IPR059226">
    <property type="entry name" value="Choice_anch_Q_dom"/>
</dbReference>
<dbReference type="AlphaFoldDB" id="E0UL24"/>
<accession>E0UL24</accession>
<keyword evidence="1" id="KW-0614">Plasmid</keyword>